<dbReference type="Pfam" id="PF05049">
    <property type="entry name" value="IIGP"/>
    <property type="match status" value="1"/>
</dbReference>
<evidence type="ECO:0000256" key="4">
    <source>
        <dbReference type="ARBA" id="ARBA00023134"/>
    </source>
</evidence>
<dbReference type="FunFam" id="3.40.50.300:FF:000541">
    <property type="entry name" value="Immunity related GTPase M"/>
    <property type="match status" value="1"/>
</dbReference>
<dbReference type="PROSITE" id="PS51716">
    <property type="entry name" value="G_IRG"/>
    <property type="match status" value="1"/>
</dbReference>
<dbReference type="GO" id="GO:0016020">
    <property type="term" value="C:membrane"/>
    <property type="evidence" value="ECO:0007669"/>
    <property type="project" value="InterPro"/>
</dbReference>
<evidence type="ECO:0000313" key="6">
    <source>
        <dbReference type="Ensembl" id="ENSFHEP00000007444.1"/>
    </source>
</evidence>
<dbReference type="Proteomes" id="UP000265000">
    <property type="component" value="Unplaced"/>
</dbReference>
<keyword evidence="2" id="KW-0547">Nucleotide-binding</keyword>
<dbReference type="PANTHER" id="PTHR32341">
    <property type="entry name" value="INTERFERON-INDUCIBLE GTPASE"/>
    <property type="match status" value="1"/>
</dbReference>
<evidence type="ECO:0000256" key="1">
    <source>
        <dbReference type="ARBA" id="ARBA00005429"/>
    </source>
</evidence>
<organism evidence="6 7">
    <name type="scientific">Fundulus heteroclitus</name>
    <name type="common">Killifish</name>
    <name type="synonym">Mummichog</name>
    <dbReference type="NCBI Taxonomy" id="8078"/>
    <lineage>
        <taxon>Eukaryota</taxon>
        <taxon>Metazoa</taxon>
        <taxon>Chordata</taxon>
        <taxon>Craniata</taxon>
        <taxon>Vertebrata</taxon>
        <taxon>Euteleostomi</taxon>
        <taxon>Actinopterygii</taxon>
        <taxon>Neopterygii</taxon>
        <taxon>Teleostei</taxon>
        <taxon>Neoteleostei</taxon>
        <taxon>Acanthomorphata</taxon>
        <taxon>Ovalentaria</taxon>
        <taxon>Atherinomorphae</taxon>
        <taxon>Cyprinodontiformes</taxon>
        <taxon>Fundulidae</taxon>
        <taxon>Fundulus</taxon>
    </lineage>
</organism>
<sequence length="383" mass="42916">MHGYSTIDISTCPGMINQYLARIDDIQLNIGITGKSGTGKTSFVNAFRGMKNNDQGAALVGVNETTKTVNSYPHPKYANVILWDLPGIGTNKWKAETYVKDTGFEKFDFFVIISDTHFQENDIKLAKEIQKIGKRFYFVHSKIDQTLKNEEENDRNFNAERTLALTRRRCIRGLQEQGFEQPQVFLLSNFEPWHHDFPKLHENFTREVYPLKEYHLLCTMAAIHLEVINERKKAFKSGIKYYGAASAFGAAVPIPGLSVALDLGMIVKAVTGYVTGFDLDDSSLHRLANSTGVPYDDLRFTIQSVLGQGEITKDIILKLLTQLGSTSVLLATEESTRFIPVLGIPIAAGLSFTVTYRALNFFLDELAKEAQKVYKRALGLNIA</sequence>
<dbReference type="STRING" id="8078.ENSFHEP00000007444"/>
<dbReference type="GO" id="GO:0016787">
    <property type="term" value="F:hydrolase activity"/>
    <property type="evidence" value="ECO:0007669"/>
    <property type="project" value="UniProtKB-KW"/>
</dbReference>
<dbReference type="AlphaFoldDB" id="A0A3Q2P5F1"/>
<evidence type="ECO:0000259" key="5">
    <source>
        <dbReference type="PROSITE" id="PS51716"/>
    </source>
</evidence>
<dbReference type="GeneTree" id="ENSGT00950000183007"/>
<reference evidence="6" key="2">
    <citation type="submission" date="2025-09" db="UniProtKB">
        <authorList>
            <consortium name="Ensembl"/>
        </authorList>
    </citation>
    <scope>IDENTIFICATION</scope>
</reference>
<dbReference type="InterPro" id="IPR030385">
    <property type="entry name" value="G_IRG_dom"/>
</dbReference>
<protein>
    <submittedName>
        <fullName evidence="6">Interferon-inducible GTPase 5-like</fullName>
    </submittedName>
</protein>
<dbReference type="Ensembl" id="ENSFHET00000003805.1">
    <property type="protein sequence ID" value="ENSFHEP00000007444.1"/>
    <property type="gene ID" value="ENSFHEG00000008579.1"/>
</dbReference>
<proteinExistence type="inferred from homology"/>
<keyword evidence="4" id="KW-0342">GTP-binding</keyword>
<accession>A0A3Q2P5F1</accession>
<dbReference type="PANTHER" id="PTHR32341:SF10">
    <property type="entry name" value="INTERFERON-INDUCIBLE GTPASE 5"/>
    <property type="match status" value="1"/>
</dbReference>
<dbReference type="Gene3D" id="3.40.50.300">
    <property type="entry name" value="P-loop containing nucleotide triphosphate hydrolases"/>
    <property type="match status" value="1"/>
</dbReference>
<comment type="similarity">
    <text evidence="1">Belongs to the TRAFAC class dynamin-like GTPase superfamily. IRG family.</text>
</comment>
<evidence type="ECO:0000256" key="2">
    <source>
        <dbReference type="ARBA" id="ARBA00022741"/>
    </source>
</evidence>
<evidence type="ECO:0000256" key="3">
    <source>
        <dbReference type="ARBA" id="ARBA00022801"/>
    </source>
</evidence>
<feature type="domain" description="IRG-type G" evidence="5">
    <location>
        <begin position="26"/>
        <end position="207"/>
    </location>
</feature>
<keyword evidence="3" id="KW-0378">Hydrolase</keyword>
<dbReference type="SUPFAM" id="SSF52540">
    <property type="entry name" value="P-loop containing nucleoside triphosphate hydrolases"/>
    <property type="match status" value="1"/>
</dbReference>
<dbReference type="InterPro" id="IPR051515">
    <property type="entry name" value="IRG"/>
</dbReference>
<name>A0A3Q2P5F1_FUNHE</name>
<keyword evidence="7" id="KW-1185">Reference proteome</keyword>
<dbReference type="InterPro" id="IPR027417">
    <property type="entry name" value="P-loop_NTPase"/>
</dbReference>
<evidence type="ECO:0000313" key="7">
    <source>
        <dbReference type="Proteomes" id="UP000265000"/>
    </source>
</evidence>
<reference evidence="6" key="1">
    <citation type="submission" date="2025-08" db="UniProtKB">
        <authorList>
            <consortium name="Ensembl"/>
        </authorList>
    </citation>
    <scope>IDENTIFICATION</scope>
</reference>
<dbReference type="GO" id="GO:0005525">
    <property type="term" value="F:GTP binding"/>
    <property type="evidence" value="ECO:0007669"/>
    <property type="project" value="UniProtKB-KW"/>
</dbReference>
<dbReference type="InterPro" id="IPR007743">
    <property type="entry name" value="Immunity-related_GTPase-like"/>
</dbReference>